<dbReference type="Pfam" id="PF13737">
    <property type="entry name" value="DDE_Tnp_1_5"/>
    <property type="match status" value="1"/>
</dbReference>
<dbReference type="EMBL" id="CP020660">
    <property type="protein sequence ID" value="ATF09081.1"/>
    <property type="molecule type" value="Genomic_DNA"/>
</dbReference>
<evidence type="ECO:0000259" key="1">
    <source>
        <dbReference type="Pfam" id="PF13737"/>
    </source>
</evidence>
<dbReference type="Proteomes" id="UP000218160">
    <property type="component" value="Chromosome 1"/>
</dbReference>
<dbReference type="RefSeq" id="WP_096618885.1">
    <property type="nucleotide sequence ID" value="NZ_CP020660.1"/>
</dbReference>
<proteinExistence type="predicted"/>
<dbReference type="InterPro" id="IPR025668">
    <property type="entry name" value="Tnp_DDE_dom"/>
</dbReference>
<evidence type="ECO:0000313" key="2">
    <source>
        <dbReference type="EMBL" id="ATF09081.1"/>
    </source>
</evidence>
<dbReference type="KEGG" id="elux:BTN50_0554"/>
<reference evidence="3" key="1">
    <citation type="submission" date="2017-04" db="EMBL/GenBank/DDBJ databases">
        <title>Genome evolution of the luminous symbionts of deep sea anglerfish.</title>
        <authorList>
            <person name="Hendry T.A."/>
        </authorList>
    </citation>
    <scope>NUCLEOTIDE SEQUENCE [LARGE SCALE GENOMIC DNA]</scope>
</reference>
<evidence type="ECO:0000313" key="3">
    <source>
        <dbReference type="Proteomes" id="UP000218160"/>
    </source>
</evidence>
<dbReference type="OrthoDB" id="5652976at2"/>
<accession>A0A291B7W2</accession>
<dbReference type="AlphaFoldDB" id="A0A291B7W2"/>
<protein>
    <submittedName>
        <fullName evidence="2">Mobile element protein</fullName>
    </submittedName>
</protein>
<keyword evidence="3" id="KW-1185">Reference proteome</keyword>
<sequence length="54" mass="6276">MVKCVCWMLLKGLQGSISSICKFFELLLSCPHYPCVNKRAKMVNVTFKRFCFLI</sequence>
<feature type="domain" description="Transposase DDE" evidence="1">
    <location>
        <begin position="1"/>
        <end position="47"/>
    </location>
</feature>
<name>A0A291B7W2_9GAMM</name>
<gene>
    <name evidence="2" type="ORF">BTN50_0554</name>
</gene>
<organism evidence="2 3">
    <name type="scientific">Candidatus Enterovibrio altilux</name>
    <dbReference type="NCBI Taxonomy" id="1927128"/>
    <lineage>
        <taxon>Bacteria</taxon>
        <taxon>Pseudomonadati</taxon>
        <taxon>Pseudomonadota</taxon>
        <taxon>Gammaproteobacteria</taxon>
        <taxon>Vibrionales</taxon>
        <taxon>Vibrionaceae</taxon>
        <taxon>Enterovibrio</taxon>
    </lineage>
</organism>